<evidence type="ECO:0008006" key="23">
    <source>
        <dbReference type="Google" id="ProtNLM"/>
    </source>
</evidence>
<feature type="domain" description="Reverse transcriptase" evidence="19">
    <location>
        <begin position="203"/>
        <end position="383"/>
    </location>
</feature>
<dbReference type="GO" id="GO:0004190">
    <property type="term" value="F:aspartic-type endopeptidase activity"/>
    <property type="evidence" value="ECO:0007669"/>
    <property type="project" value="UniProtKB-KW"/>
</dbReference>
<evidence type="ECO:0000259" key="19">
    <source>
        <dbReference type="PROSITE" id="PS50878"/>
    </source>
</evidence>
<evidence type="ECO:0000256" key="13">
    <source>
        <dbReference type="ARBA" id="ARBA00022918"/>
    </source>
</evidence>
<keyword evidence="4" id="KW-0548">Nucleotidyltransferase</keyword>
<dbReference type="PANTHER" id="PTHR37984">
    <property type="entry name" value="PROTEIN CBG26694"/>
    <property type="match status" value="1"/>
</dbReference>
<dbReference type="PROSITE" id="PS50013">
    <property type="entry name" value="CHROMO_2"/>
    <property type="match status" value="1"/>
</dbReference>
<dbReference type="InterPro" id="IPR036397">
    <property type="entry name" value="RNaseH_sf"/>
</dbReference>
<dbReference type="InterPro" id="IPR016197">
    <property type="entry name" value="Chromo-like_dom_sf"/>
</dbReference>
<keyword evidence="6" id="KW-0479">Metal-binding</keyword>
<dbReference type="InterPro" id="IPR050951">
    <property type="entry name" value="Retrovirus_Pol_polyprotein"/>
</dbReference>
<dbReference type="InterPro" id="IPR043128">
    <property type="entry name" value="Rev_trsase/Diguanyl_cyclase"/>
</dbReference>
<dbReference type="Pfam" id="PF00078">
    <property type="entry name" value="RVT_1"/>
    <property type="match status" value="1"/>
</dbReference>
<keyword evidence="2" id="KW-0645">Protease</keyword>
<dbReference type="AlphaFoldDB" id="A0A1E3BLN0"/>
<dbReference type="SUPFAM" id="SSF54160">
    <property type="entry name" value="Chromo domain-like"/>
    <property type="match status" value="1"/>
</dbReference>
<evidence type="ECO:0000259" key="18">
    <source>
        <dbReference type="PROSITE" id="PS50013"/>
    </source>
</evidence>
<keyword evidence="15" id="KW-0238">DNA-binding</keyword>
<dbReference type="GO" id="GO:0003964">
    <property type="term" value="F:RNA-directed DNA polymerase activity"/>
    <property type="evidence" value="ECO:0007669"/>
    <property type="project" value="UniProtKB-KW"/>
</dbReference>
<dbReference type="GO" id="GO:0006338">
    <property type="term" value="P:chromatin remodeling"/>
    <property type="evidence" value="ECO:0007669"/>
    <property type="project" value="UniProtKB-ARBA"/>
</dbReference>
<comment type="caution">
    <text evidence="21">The sequence shown here is derived from an EMBL/GenBank/DDBJ whole genome shotgun (WGS) entry which is preliminary data.</text>
</comment>
<keyword evidence="8" id="KW-0255">Endonuclease</keyword>
<organism evidence="21 22">
    <name type="scientific">Aspergillus cristatus</name>
    <name type="common">Chinese Fuzhuan brick tea-fermentation fungus</name>
    <name type="synonym">Eurotium cristatum</name>
    <dbReference type="NCBI Taxonomy" id="573508"/>
    <lineage>
        <taxon>Eukaryota</taxon>
        <taxon>Fungi</taxon>
        <taxon>Dikarya</taxon>
        <taxon>Ascomycota</taxon>
        <taxon>Pezizomycotina</taxon>
        <taxon>Eurotiomycetes</taxon>
        <taxon>Eurotiomycetidae</taxon>
        <taxon>Eurotiales</taxon>
        <taxon>Aspergillaceae</taxon>
        <taxon>Aspergillus</taxon>
        <taxon>Aspergillus subgen. Aspergillus</taxon>
    </lineage>
</organism>
<dbReference type="GO" id="GO:0046872">
    <property type="term" value="F:metal ion binding"/>
    <property type="evidence" value="ECO:0007669"/>
    <property type="project" value="UniProtKB-KW"/>
</dbReference>
<evidence type="ECO:0000256" key="14">
    <source>
        <dbReference type="ARBA" id="ARBA00022932"/>
    </source>
</evidence>
<dbReference type="Gene3D" id="2.40.50.40">
    <property type="match status" value="1"/>
</dbReference>
<dbReference type="Pfam" id="PF17921">
    <property type="entry name" value="Integrase_H2C2"/>
    <property type="match status" value="1"/>
</dbReference>
<dbReference type="GO" id="GO:0003723">
    <property type="term" value="F:RNA binding"/>
    <property type="evidence" value="ECO:0007669"/>
    <property type="project" value="UniProtKB-KW"/>
</dbReference>
<dbReference type="FunFam" id="3.30.420.10:FF:000032">
    <property type="entry name" value="Retrovirus-related Pol polyprotein from transposon 297-like Protein"/>
    <property type="match status" value="1"/>
</dbReference>
<dbReference type="EMBL" id="JXNT01000002">
    <property type="protein sequence ID" value="ODM21306.1"/>
    <property type="molecule type" value="Genomic_DNA"/>
</dbReference>
<evidence type="ECO:0000256" key="4">
    <source>
        <dbReference type="ARBA" id="ARBA00022695"/>
    </source>
</evidence>
<dbReference type="InterPro" id="IPR001584">
    <property type="entry name" value="Integrase_cat-core"/>
</dbReference>
<dbReference type="PANTHER" id="PTHR37984:SF5">
    <property type="entry name" value="PROTEIN NYNRIN-LIKE"/>
    <property type="match status" value="1"/>
</dbReference>
<dbReference type="GO" id="GO:0005634">
    <property type="term" value="C:nucleus"/>
    <property type="evidence" value="ECO:0007669"/>
    <property type="project" value="UniProtKB-ARBA"/>
</dbReference>
<keyword evidence="13" id="KW-0695">RNA-directed DNA polymerase</keyword>
<dbReference type="Pfam" id="PF00385">
    <property type="entry name" value="Chromo"/>
    <property type="match status" value="1"/>
</dbReference>
<feature type="domain" description="Integrase catalytic" evidence="20">
    <location>
        <begin position="791"/>
        <end position="954"/>
    </location>
</feature>
<dbReference type="GO" id="GO:0006310">
    <property type="term" value="P:DNA recombination"/>
    <property type="evidence" value="ECO:0007669"/>
    <property type="project" value="UniProtKB-KW"/>
</dbReference>
<evidence type="ECO:0000256" key="2">
    <source>
        <dbReference type="ARBA" id="ARBA00022670"/>
    </source>
</evidence>
<keyword evidence="10" id="KW-0460">Magnesium</keyword>
<name>A0A1E3BLN0_ASPCR</name>
<dbReference type="Pfam" id="PF17917">
    <property type="entry name" value="RT_RNaseH"/>
    <property type="match status" value="1"/>
</dbReference>
<keyword evidence="3" id="KW-0808">Transferase</keyword>
<proteinExistence type="predicted"/>
<dbReference type="Gene3D" id="3.30.420.10">
    <property type="entry name" value="Ribonuclease H-like superfamily/Ribonuclease H"/>
    <property type="match status" value="1"/>
</dbReference>
<dbReference type="InterPro" id="IPR043502">
    <property type="entry name" value="DNA/RNA_pol_sf"/>
</dbReference>
<dbReference type="CDD" id="cd01647">
    <property type="entry name" value="RT_LTR"/>
    <property type="match status" value="1"/>
</dbReference>
<keyword evidence="16" id="KW-0233">DNA recombination</keyword>
<dbReference type="Gene3D" id="3.10.10.10">
    <property type="entry name" value="HIV Type 1 Reverse Transcriptase, subunit A, domain 1"/>
    <property type="match status" value="1"/>
</dbReference>
<dbReference type="SUPFAM" id="SSF56672">
    <property type="entry name" value="DNA/RNA polymerases"/>
    <property type="match status" value="1"/>
</dbReference>
<comment type="subunit">
    <text evidence="1">Component of the NuA4 histone acetyltransferase complex.</text>
</comment>
<evidence type="ECO:0000256" key="1">
    <source>
        <dbReference type="ARBA" id="ARBA00011353"/>
    </source>
</evidence>
<dbReference type="SUPFAM" id="SSF53098">
    <property type="entry name" value="Ribonuclease H-like"/>
    <property type="match status" value="1"/>
</dbReference>
<dbReference type="InterPro" id="IPR056924">
    <property type="entry name" value="SH3_Tf2-1"/>
</dbReference>
<evidence type="ECO:0000256" key="7">
    <source>
        <dbReference type="ARBA" id="ARBA00022750"/>
    </source>
</evidence>
<evidence type="ECO:0000256" key="10">
    <source>
        <dbReference type="ARBA" id="ARBA00022842"/>
    </source>
</evidence>
<dbReference type="FunFam" id="3.30.70.270:FF:000020">
    <property type="entry name" value="Transposon Tf2-6 polyprotein-like Protein"/>
    <property type="match status" value="1"/>
</dbReference>
<dbReference type="PROSITE" id="PS50878">
    <property type="entry name" value="RT_POL"/>
    <property type="match status" value="1"/>
</dbReference>
<evidence type="ECO:0000256" key="6">
    <source>
        <dbReference type="ARBA" id="ARBA00022723"/>
    </source>
</evidence>
<sequence length="1166" mass="133152">MRGFDGPRDGLITEVAYFSMDVGGNKQQEMYAYIVPRIDGEDLILGLPWLYHQGVSIIANSPLGVPALRLANGDHVPSLQHEPDMEIHQVSAQSFRVWMDRRKKNHSVQIFTASMRDIEKALEVKHHSDPREKLPKQYHAWLEVFERKKADTLPPHRGPQVDHKIELVGKDEKGNTPEPPWGPLYNMSRGELLVLRKTLRELLDKQFIRVSDSPAAAPVLFVKKPGGGLRFCCDYRALNAISKKDRYPLPLINETLERIGKARWFTKLDVIAAFHKIRIAKGYEWLTAFRTRFGLFEWLVTPFGLANAPSTFQRYVNWTLQEFLDEFVSAYLDDILVFSSGSLQDHREKVSKVLQRLKDAGLQLDIDKCEFEVQSTKYLGFIIEAGKGIRMDPAKLSAIKDWTAPTSVRGVRSFLGFANFYRRFIRNFANITAPLTALTKKEAKFTWNSDADKAFNQLKEMFTTAPILTQFDPDRATVVEADSSGWATGGVLSQYDDNGVLRPCAFFSKKNSPAECNYEIHDKELLAIINCLKEWESELISTPKFIIITDHKNLRYFMKLRRLNERQMRWADILSRYDFYLQYRPGKLALTPDALSRRDQDMPNDPGDERLQMREKRLLDPNAFVETSECTICCVSAVQVDKSIQILPIHTSNGTTENENTTSDLEQQWSHAEAEDTTMPILCDAIRAGLPHFPPELGIRVSIGECELDSDGRILFRKRRWVPNNEPLRTRLMQEAHDSPLSGHPGSNALYSLLARQLFWPNMSADVKRFVKNCDQCGATNIWRDRRQGLLKPLPIPDRKWRELSMDFIEGLPESNGYSAILVIVDRLTKGTILIPCARTGSDYIVPKFLQHVVAYHGLPAAITSDRGSQFVGELWERMCSLLKINQCLSTAYHPQTDGQTERMNAVVESYLRNFCNFAQDNWSEILPMAQLAIANQTAASTGFSPFFLDHGFHLETLQLVEPVTEELQQSSSGSAGARIADKLKNALEVAQSELAAAQERQEQYANRYRNLAPHYKPGDKVWLALHNIRTSRPSKKLDVRQAKYTVLAQISPYAYRLNTPEGIHPVFHVDLLRPAANNPFPSQRNDDYQPPAVLVDGEEEYQVERILDYRQIRRGRGFQRQYLVKWTGYLHPEWTAAHNMENTAALDEWEQRHGSQSPVRDGDDS</sequence>
<evidence type="ECO:0000259" key="20">
    <source>
        <dbReference type="PROSITE" id="PS50994"/>
    </source>
</evidence>
<dbReference type="InterPro" id="IPR012337">
    <property type="entry name" value="RNaseH-like_sf"/>
</dbReference>
<dbReference type="Gene3D" id="3.30.70.270">
    <property type="match status" value="2"/>
</dbReference>
<dbReference type="InterPro" id="IPR023780">
    <property type="entry name" value="Chromo_domain"/>
</dbReference>
<dbReference type="Proteomes" id="UP000094569">
    <property type="component" value="Unassembled WGS sequence"/>
</dbReference>
<evidence type="ECO:0000256" key="5">
    <source>
        <dbReference type="ARBA" id="ARBA00022722"/>
    </source>
</evidence>
<evidence type="ECO:0000256" key="11">
    <source>
        <dbReference type="ARBA" id="ARBA00022884"/>
    </source>
</evidence>
<dbReference type="Gene3D" id="1.10.340.70">
    <property type="match status" value="1"/>
</dbReference>
<keyword evidence="9" id="KW-0378">Hydrolase</keyword>
<evidence type="ECO:0000256" key="16">
    <source>
        <dbReference type="ARBA" id="ARBA00023172"/>
    </source>
</evidence>
<dbReference type="OrthoDB" id="4505067at2759"/>
<dbReference type="GO" id="GO:0003677">
    <property type="term" value="F:DNA binding"/>
    <property type="evidence" value="ECO:0007669"/>
    <property type="project" value="UniProtKB-KW"/>
</dbReference>
<evidence type="ECO:0000256" key="12">
    <source>
        <dbReference type="ARBA" id="ARBA00022908"/>
    </source>
</evidence>
<dbReference type="GO" id="GO:0003887">
    <property type="term" value="F:DNA-directed DNA polymerase activity"/>
    <property type="evidence" value="ECO:0007669"/>
    <property type="project" value="UniProtKB-KW"/>
</dbReference>
<keyword evidence="12" id="KW-0229">DNA integration</keyword>
<evidence type="ECO:0000256" key="15">
    <source>
        <dbReference type="ARBA" id="ARBA00023125"/>
    </source>
</evidence>
<dbReference type="PROSITE" id="PS50994">
    <property type="entry name" value="INTEGRASE"/>
    <property type="match status" value="1"/>
</dbReference>
<evidence type="ECO:0000256" key="9">
    <source>
        <dbReference type="ARBA" id="ARBA00022801"/>
    </source>
</evidence>
<feature type="domain" description="Chromo" evidence="18">
    <location>
        <begin position="1102"/>
        <end position="1162"/>
    </location>
</feature>
<keyword evidence="7" id="KW-0064">Aspartyl protease</keyword>
<dbReference type="InterPro" id="IPR041588">
    <property type="entry name" value="Integrase_H2C2"/>
</dbReference>
<evidence type="ECO:0000256" key="8">
    <source>
        <dbReference type="ARBA" id="ARBA00022759"/>
    </source>
</evidence>
<keyword evidence="5" id="KW-0540">Nuclease</keyword>
<evidence type="ECO:0000256" key="3">
    <source>
        <dbReference type="ARBA" id="ARBA00022679"/>
    </source>
</evidence>
<protein>
    <recommendedName>
        <fullName evidence="23">Reverse transcriptase</fullName>
    </recommendedName>
</protein>
<dbReference type="SMART" id="SM00298">
    <property type="entry name" value="CHROMO"/>
    <property type="match status" value="1"/>
</dbReference>
<dbReference type="Pfam" id="PF00665">
    <property type="entry name" value="rve"/>
    <property type="match status" value="1"/>
</dbReference>
<keyword evidence="14" id="KW-0239">DNA-directed DNA polymerase</keyword>
<dbReference type="GO" id="GO:0015074">
    <property type="term" value="P:DNA integration"/>
    <property type="evidence" value="ECO:0007669"/>
    <property type="project" value="UniProtKB-KW"/>
</dbReference>
<gene>
    <name evidence="21" type="ORF">SI65_02149</name>
</gene>
<reference evidence="21 22" key="1">
    <citation type="journal article" date="2016" name="BMC Genomics">
        <title>Comparative genomic and transcriptomic analyses of the Fuzhuan brick tea-fermentation fungus Aspergillus cristatus.</title>
        <authorList>
            <person name="Ge Y."/>
            <person name="Wang Y."/>
            <person name="Liu Y."/>
            <person name="Tan Y."/>
            <person name="Ren X."/>
            <person name="Zhang X."/>
            <person name="Hyde K.D."/>
            <person name="Liu Y."/>
            <person name="Liu Z."/>
        </authorList>
    </citation>
    <scope>NUCLEOTIDE SEQUENCE [LARGE SCALE GENOMIC DNA]</scope>
    <source>
        <strain evidence="21 22">GZAAS20.1005</strain>
    </source>
</reference>
<dbReference type="STRING" id="573508.A0A1E3BLN0"/>
<dbReference type="InterPro" id="IPR000953">
    <property type="entry name" value="Chromo/chromo_shadow_dom"/>
</dbReference>
<dbReference type="Pfam" id="PF24626">
    <property type="entry name" value="SH3_Tf2-1"/>
    <property type="match status" value="1"/>
</dbReference>
<dbReference type="GO" id="GO:0006508">
    <property type="term" value="P:proteolysis"/>
    <property type="evidence" value="ECO:0007669"/>
    <property type="project" value="UniProtKB-KW"/>
</dbReference>
<keyword evidence="17" id="KW-0175">Coiled coil</keyword>
<evidence type="ECO:0000313" key="21">
    <source>
        <dbReference type="EMBL" id="ODM21306.1"/>
    </source>
</evidence>
<evidence type="ECO:0000256" key="17">
    <source>
        <dbReference type="SAM" id="Coils"/>
    </source>
</evidence>
<dbReference type="CDD" id="cd09274">
    <property type="entry name" value="RNase_HI_RT_Ty3"/>
    <property type="match status" value="1"/>
</dbReference>
<keyword evidence="11" id="KW-0694">RNA-binding</keyword>
<accession>A0A1E3BLN0</accession>
<dbReference type="InterPro" id="IPR041373">
    <property type="entry name" value="RT_RNaseH"/>
</dbReference>
<dbReference type="GO" id="GO:0004519">
    <property type="term" value="F:endonuclease activity"/>
    <property type="evidence" value="ECO:0007669"/>
    <property type="project" value="UniProtKB-KW"/>
</dbReference>
<feature type="coiled-coil region" evidence="17">
    <location>
        <begin position="981"/>
        <end position="1008"/>
    </location>
</feature>
<dbReference type="VEuPathDB" id="FungiDB:SI65_02149"/>
<dbReference type="InterPro" id="IPR000477">
    <property type="entry name" value="RT_dom"/>
</dbReference>
<keyword evidence="22" id="KW-1185">Reference proteome</keyword>
<evidence type="ECO:0000313" key="22">
    <source>
        <dbReference type="Proteomes" id="UP000094569"/>
    </source>
</evidence>